<dbReference type="SUPFAM" id="SSF51445">
    <property type="entry name" value="(Trans)glycosidases"/>
    <property type="match status" value="1"/>
</dbReference>
<gene>
    <name evidence="4" type="ORF">SAMN05444817_11235</name>
</gene>
<sequence>MTTNAFSRRRFLGRASALALLGAAGAAGVSRLPSADAQNRKPIGTVLDYAGGIPSGRAVKAAGHMGAVRYVSQPRPDSVSWMKAKPVRLSETHDFAANGLFTASVYQYGRAQTADWLPGAAGAAVHAPQAIQLHRAAGGPNGKPIYVAIDDNPTRTQYTNQIRPYLRAFQTALSASGLKTGVYGNYNVIQWCIEDGIGSYFWQHDWGSGGKLHPRANIHQKAKWQKHIEGHLCDINNVYTADWGQWQPGRASTPAPAPAAPAKPQPAPAQQAPAYRIPENSSVPDFSSNPTPQGVSSEAQNFARNLKPEDIRNAAEFARQFIN</sequence>
<proteinExistence type="predicted"/>
<keyword evidence="2" id="KW-0732">Signal</keyword>
<feature type="compositionally biased region" description="Polar residues" evidence="1">
    <location>
        <begin position="279"/>
        <end position="303"/>
    </location>
</feature>
<evidence type="ECO:0000313" key="4">
    <source>
        <dbReference type="EMBL" id="SIS54302.1"/>
    </source>
</evidence>
<evidence type="ECO:0000259" key="3">
    <source>
        <dbReference type="Pfam" id="PF08924"/>
    </source>
</evidence>
<evidence type="ECO:0000313" key="5">
    <source>
        <dbReference type="Proteomes" id="UP000186292"/>
    </source>
</evidence>
<dbReference type="Gene3D" id="3.20.20.80">
    <property type="entry name" value="Glycosidases"/>
    <property type="match status" value="1"/>
</dbReference>
<dbReference type="PROSITE" id="PS51318">
    <property type="entry name" value="TAT"/>
    <property type="match status" value="1"/>
</dbReference>
<feature type="compositionally biased region" description="Pro residues" evidence="1">
    <location>
        <begin position="255"/>
        <end position="267"/>
    </location>
</feature>
<dbReference type="Pfam" id="PF08924">
    <property type="entry name" value="Rv2525c_GlyHyd-like"/>
    <property type="match status" value="1"/>
</dbReference>
<name>A0A1N7JY76_9CORY</name>
<organism evidence="4 5">
    <name type="scientific">Corynebacterium appendicis CIP 107643</name>
    <dbReference type="NCBI Taxonomy" id="1161099"/>
    <lineage>
        <taxon>Bacteria</taxon>
        <taxon>Bacillati</taxon>
        <taxon>Actinomycetota</taxon>
        <taxon>Actinomycetes</taxon>
        <taxon>Mycobacteriales</taxon>
        <taxon>Corynebacteriaceae</taxon>
        <taxon>Corynebacterium</taxon>
    </lineage>
</organism>
<dbReference type="Proteomes" id="UP000186292">
    <property type="component" value="Unassembled WGS sequence"/>
</dbReference>
<dbReference type="EMBL" id="FTOF01000012">
    <property type="protein sequence ID" value="SIS54302.1"/>
    <property type="molecule type" value="Genomic_DNA"/>
</dbReference>
<dbReference type="InterPro" id="IPR015020">
    <property type="entry name" value="Rv2525c-like_Glyco_Hydro-like"/>
</dbReference>
<protein>
    <recommendedName>
        <fullName evidence="3">Rv2525c-like glycoside hydrolase-like domain-containing protein</fullName>
    </recommendedName>
</protein>
<accession>A0A1N7JY76</accession>
<feature type="region of interest" description="Disordered" evidence="1">
    <location>
        <begin position="246"/>
        <end position="307"/>
    </location>
</feature>
<reference evidence="5" key="1">
    <citation type="submission" date="2017-01" db="EMBL/GenBank/DDBJ databases">
        <authorList>
            <person name="Varghese N."/>
            <person name="Submissions S."/>
        </authorList>
    </citation>
    <scope>NUCLEOTIDE SEQUENCE [LARGE SCALE GENOMIC DNA]</scope>
    <source>
        <strain evidence="5">DSM 44531</strain>
    </source>
</reference>
<dbReference type="InterPro" id="IPR006311">
    <property type="entry name" value="TAT_signal"/>
</dbReference>
<dbReference type="InterPro" id="IPR017853">
    <property type="entry name" value="GH"/>
</dbReference>
<dbReference type="STRING" id="1161099.SAMN05444817_11235"/>
<feature type="chain" id="PRO_5012839908" description="Rv2525c-like glycoside hydrolase-like domain-containing protein" evidence="2">
    <location>
        <begin position="27"/>
        <end position="323"/>
    </location>
</feature>
<evidence type="ECO:0000256" key="1">
    <source>
        <dbReference type="SAM" id="MobiDB-lite"/>
    </source>
</evidence>
<evidence type="ECO:0000256" key="2">
    <source>
        <dbReference type="SAM" id="SignalP"/>
    </source>
</evidence>
<keyword evidence="5" id="KW-1185">Reference proteome</keyword>
<dbReference type="AlphaFoldDB" id="A0A1N7JY76"/>
<feature type="signal peptide" evidence="2">
    <location>
        <begin position="1"/>
        <end position="26"/>
    </location>
</feature>
<feature type="domain" description="Rv2525c-like glycoside hydrolase-like" evidence="3">
    <location>
        <begin position="58"/>
        <end position="237"/>
    </location>
</feature>